<feature type="compositionally biased region" description="Polar residues" evidence="1">
    <location>
        <begin position="201"/>
        <end position="219"/>
    </location>
</feature>
<feature type="region of interest" description="Disordered" evidence="1">
    <location>
        <begin position="233"/>
        <end position="252"/>
    </location>
</feature>
<feature type="region of interest" description="Disordered" evidence="1">
    <location>
        <begin position="170"/>
        <end position="219"/>
    </location>
</feature>
<comment type="caution">
    <text evidence="2">The sequence shown here is derived from an EMBL/GenBank/DDBJ whole genome shotgun (WGS) entry which is preliminary data.</text>
</comment>
<evidence type="ECO:0000313" key="2">
    <source>
        <dbReference type="EMBL" id="MFC4348165.1"/>
    </source>
</evidence>
<evidence type="ECO:0008006" key="4">
    <source>
        <dbReference type="Google" id="ProtNLM"/>
    </source>
</evidence>
<evidence type="ECO:0000313" key="3">
    <source>
        <dbReference type="Proteomes" id="UP001595776"/>
    </source>
</evidence>
<feature type="compositionally biased region" description="Polar residues" evidence="1">
    <location>
        <begin position="1"/>
        <end position="10"/>
    </location>
</feature>
<feature type="compositionally biased region" description="Basic and acidic residues" evidence="1">
    <location>
        <begin position="11"/>
        <end position="33"/>
    </location>
</feature>
<dbReference type="Proteomes" id="UP001595776">
    <property type="component" value="Unassembled WGS sequence"/>
</dbReference>
<protein>
    <recommendedName>
        <fullName evidence="4">Hook-length control protein FliK</fullName>
    </recommendedName>
</protein>
<evidence type="ECO:0000256" key="1">
    <source>
        <dbReference type="SAM" id="MobiDB-lite"/>
    </source>
</evidence>
<feature type="region of interest" description="Disordered" evidence="1">
    <location>
        <begin position="128"/>
        <end position="154"/>
    </location>
</feature>
<feature type="compositionally biased region" description="Gly residues" evidence="1">
    <location>
        <begin position="621"/>
        <end position="630"/>
    </location>
</feature>
<feature type="compositionally biased region" description="Low complexity" evidence="1">
    <location>
        <begin position="128"/>
        <end position="138"/>
    </location>
</feature>
<organism evidence="2 3">
    <name type="scientific">Kordiimonas lipolytica</name>
    <dbReference type="NCBI Taxonomy" id="1662421"/>
    <lineage>
        <taxon>Bacteria</taxon>
        <taxon>Pseudomonadati</taxon>
        <taxon>Pseudomonadota</taxon>
        <taxon>Alphaproteobacteria</taxon>
        <taxon>Kordiimonadales</taxon>
        <taxon>Kordiimonadaceae</taxon>
        <taxon>Kordiimonas</taxon>
    </lineage>
</organism>
<gene>
    <name evidence="2" type="ORF">ACFO5Q_09940</name>
</gene>
<feature type="region of interest" description="Disordered" evidence="1">
    <location>
        <begin position="1"/>
        <end position="41"/>
    </location>
</feature>
<reference evidence="3" key="1">
    <citation type="journal article" date="2019" name="Int. J. Syst. Evol. Microbiol.">
        <title>The Global Catalogue of Microorganisms (GCM) 10K type strain sequencing project: providing services to taxonomists for standard genome sequencing and annotation.</title>
        <authorList>
            <consortium name="The Broad Institute Genomics Platform"/>
            <consortium name="The Broad Institute Genome Sequencing Center for Infectious Disease"/>
            <person name="Wu L."/>
            <person name="Ma J."/>
        </authorList>
    </citation>
    <scope>NUCLEOTIDE SEQUENCE [LARGE SCALE GENOMIC DNA]</scope>
    <source>
        <strain evidence="3">CGMCC 1.15304</strain>
    </source>
</reference>
<proteinExistence type="predicted"/>
<name>A0ABV8UBA9_9PROT</name>
<keyword evidence="3" id="KW-1185">Reference proteome</keyword>
<feature type="region of interest" description="Disordered" evidence="1">
    <location>
        <begin position="613"/>
        <end position="635"/>
    </location>
</feature>
<accession>A0ABV8UBA9</accession>
<dbReference type="RefSeq" id="WP_156432006.1">
    <property type="nucleotide sequence ID" value="NZ_JBHSCR010000006.1"/>
</dbReference>
<dbReference type="EMBL" id="JBHSCR010000006">
    <property type="protein sequence ID" value="MFC4348165.1"/>
    <property type="molecule type" value="Genomic_DNA"/>
</dbReference>
<sequence>MSKDPQQAQTEAREHKGESSSKHEQAEHLRSREPAVSISATAAHLEVGERLKEQVKKIDNEGRPIIVTETATFALRPDAGLRPGDDVRLEIIEAGHKLAADLHERNGHTIDPPIRLALVVIAIHAKQQPQTNETQQNPAPLPEKTGYGPAVQTKNISSTTSDALASMLGRSAQGGSSTQPAQYYPKSPPAPEAQQAPHAQVTGSPAEQTGNPDFLASRNSSPDLATLIAAQQGNRSRGSGYGPATNQNPASPKALDATHLIPKSSLTELTTSGPQDGLGPVIRAFSFSGQSHSLQLMDPSTSQVSPAQVATVLAVRPLPPEDAKALPLAVNALSPSGATLATVETNKGNFVIPLAQANNLSGELVKISDIQPLSGVAPKEHQATFNAILAAPGAGQRSAVTIQINQNAAPQGIPGEAQIKAVHTVRAFLTPKGPSADFRIETTQGELFITMPNSFRPTTDDLIQILPGQTSQTQTVGLPLRAEQTAQLSAGTALSTLGAHHWPALEQSFATIMGADPAAASQLASKSAQGGGKLANSLLFFLSAAGRGNPEGWLGQDAARVLEQSNKSLFEAFKSGMSRLMQAATDTTSDWRPALLPLEMRLPDMPWVAMLFGPPPRDDGAGGGKQGSGNEGDDMQGAQRFLVEVRFSVLGAIQLDGLVRENRFDLAMRSEKPLPQTLMREASGLFAAALDANGYTGQLSITENQPFPMDVEALMQQVQIRPEHASLT</sequence>